<dbReference type="WBParaSite" id="nOo.2.0.1.t10754-RA">
    <property type="protein sequence ID" value="nOo.2.0.1.t10754-RA"/>
    <property type="gene ID" value="nOo.2.0.1.g10754"/>
</dbReference>
<keyword evidence="1" id="KW-0732">Signal</keyword>
<dbReference type="STRING" id="42157.A0A182ERI7"/>
<dbReference type="AlphaFoldDB" id="A0A182ERI7"/>
<accession>A0A182ERI7</accession>
<keyword evidence="3" id="KW-1185">Reference proteome</keyword>
<feature type="signal peptide" evidence="1">
    <location>
        <begin position="1"/>
        <end position="19"/>
    </location>
</feature>
<reference evidence="2 3" key="2">
    <citation type="submission" date="2018-08" db="EMBL/GenBank/DDBJ databases">
        <authorList>
            <person name="Laetsch R D."/>
            <person name="Stevens L."/>
            <person name="Kumar S."/>
            <person name="Blaxter L. M."/>
        </authorList>
    </citation>
    <scope>NUCLEOTIDE SEQUENCE [LARGE SCALE GENOMIC DNA]</scope>
</reference>
<evidence type="ECO:0000313" key="3">
    <source>
        <dbReference type="Proteomes" id="UP000271087"/>
    </source>
</evidence>
<name>A0A182ERI7_ONCOC</name>
<dbReference type="Proteomes" id="UP000271087">
    <property type="component" value="Unassembled WGS sequence"/>
</dbReference>
<protein>
    <submittedName>
        <fullName evidence="4">Saposin B-type domain-containing protein</fullName>
    </submittedName>
</protein>
<proteinExistence type="predicted"/>
<evidence type="ECO:0000256" key="1">
    <source>
        <dbReference type="SAM" id="SignalP"/>
    </source>
</evidence>
<organism evidence="4">
    <name type="scientific">Onchocerca ochengi</name>
    <name type="common">Filarial nematode worm</name>
    <dbReference type="NCBI Taxonomy" id="42157"/>
    <lineage>
        <taxon>Eukaryota</taxon>
        <taxon>Metazoa</taxon>
        <taxon>Ecdysozoa</taxon>
        <taxon>Nematoda</taxon>
        <taxon>Chromadorea</taxon>
        <taxon>Rhabditida</taxon>
        <taxon>Spirurina</taxon>
        <taxon>Spiruromorpha</taxon>
        <taxon>Filarioidea</taxon>
        <taxon>Onchocercidae</taxon>
        <taxon>Onchocerca</taxon>
    </lineage>
</organism>
<reference evidence="4" key="1">
    <citation type="submission" date="2016-06" db="UniProtKB">
        <authorList>
            <consortium name="WormBaseParasite"/>
        </authorList>
    </citation>
    <scope>IDENTIFICATION</scope>
</reference>
<gene>
    <name evidence="2" type="ORF">NOO_LOCUS10754</name>
</gene>
<feature type="chain" id="PRO_5043137598" evidence="1">
    <location>
        <begin position="20"/>
        <end position="71"/>
    </location>
</feature>
<evidence type="ECO:0000313" key="4">
    <source>
        <dbReference type="WBParaSite" id="nOo.2.0.1.t10754-RA"/>
    </source>
</evidence>
<sequence>MKIWYILPLILTIILPLSAQILPQPIVIANNPCFNDCLKERSLIFAADNLRNFRKIILHIEEFCEKNEYFC</sequence>
<dbReference type="EMBL" id="UYRW01006520">
    <property type="protein sequence ID" value="VDM94481.1"/>
    <property type="molecule type" value="Genomic_DNA"/>
</dbReference>
<evidence type="ECO:0000313" key="2">
    <source>
        <dbReference type="EMBL" id="VDM94481.1"/>
    </source>
</evidence>
<dbReference type="OrthoDB" id="10478535at2759"/>